<comment type="similarity">
    <text evidence="2 15">Belongs to the cytochrome c oxidase subunit 2 family.</text>
</comment>
<keyword evidence="11 16" id="KW-1133">Transmembrane helix</keyword>
<keyword evidence="9" id="KW-1278">Translocase</keyword>
<evidence type="ECO:0000256" key="14">
    <source>
        <dbReference type="ARBA" id="ARBA00049512"/>
    </source>
</evidence>
<feature type="transmembrane region" description="Helical" evidence="16">
    <location>
        <begin position="26"/>
        <end position="47"/>
    </location>
</feature>
<keyword evidence="6 15" id="KW-0812">Transmembrane</keyword>
<evidence type="ECO:0000256" key="12">
    <source>
        <dbReference type="ARBA" id="ARBA00023008"/>
    </source>
</evidence>
<dbReference type="Gene3D" id="2.60.40.420">
    <property type="entry name" value="Cupredoxins - blue copper proteins"/>
    <property type="match status" value="1"/>
</dbReference>
<dbReference type="EMBL" id="JF969278">
    <property type="protein sequence ID" value="AEH99641.1"/>
    <property type="molecule type" value="Genomic_DNA"/>
</dbReference>
<evidence type="ECO:0000256" key="5">
    <source>
        <dbReference type="ARBA" id="ARBA00022660"/>
    </source>
</evidence>
<keyword evidence="5 15" id="KW-0679">Respiratory chain</keyword>
<dbReference type="Gene3D" id="1.10.287.90">
    <property type="match status" value="1"/>
</dbReference>
<evidence type="ECO:0000256" key="10">
    <source>
        <dbReference type="ARBA" id="ARBA00022982"/>
    </source>
</evidence>
<dbReference type="InterPro" id="IPR036257">
    <property type="entry name" value="Cyt_c_oxidase_su2_TM_sf"/>
</dbReference>
<keyword evidence="12 15" id="KW-0186">Copper</keyword>
<evidence type="ECO:0000256" key="7">
    <source>
        <dbReference type="ARBA" id="ARBA00022723"/>
    </source>
</evidence>
<organism evidence="19">
    <name type="scientific">Paratapes undulatus</name>
    <name type="common">undulate venus clam</name>
    <dbReference type="NCBI Taxonomy" id="2602928"/>
    <lineage>
        <taxon>Eukaryota</taxon>
        <taxon>Metazoa</taxon>
        <taxon>Spiralia</taxon>
        <taxon>Lophotrochozoa</taxon>
        <taxon>Mollusca</taxon>
        <taxon>Bivalvia</taxon>
        <taxon>Autobranchia</taxon>
        <taxon>Heteroconchia</taxon>
        <taxon>Euheterodonta</taxon>
        <taxon>Imparidentia</taxon>
        <taxon>Neoheterodontei</taxon>
        <taxon>Venerida</taxon>
        <taxon>Veneroidea</taxon>
        <taxon>Veneridae</taxon>
        <taxon>Paratapes</taxon>
    </lineage>
</organism>
<evidence type="ECO:0000256" key="11">
    <source>
        <dbReference type="ARBA" id="ARBA00022989"/>
    </source>
</evidence>
<evidence type="ECO:0000256" key="3">
    <source>
        <dbReference type="ARBA" id="ARBA00015946"/>
    </source>
</evidence>
<comment type="function">
    <text evidence="15">Component of the cytochrome c oxidase, the last enzyme in the mitochondrial electron transport chain which drives oxidative phosphorylation. The respiratory chain contains 3 multisubunit complexes succinate dehydrogenase (complex II, CII), ubiquinol-cytochrome c oxidoreductase (cytochrome b-c1 complex, complex III, CIII) and cytochrome c oxidase (complex IV, CIV), that cooperate to transfer electrons derived from NADH and succinate to molecular oxygen, creating an electrochemical gradient over the inner membrane that drives transmembrane transport and the ATP synthase. Cytochrome c oxidase is the component of the respiratory chain that catalyzes the reduction of oxygen to water. Electrons originating from reduced cytochrome c in the intermembrane space (IMS) are transferred via the dinuclear copper A center (CU(A)) of subunit 2 and heme A of subunit 1 to the active site in subunit 1, a binuclear center (BNC) formed by heme A3 and copper B (CU(B)). The BNC reduces molecular oxygen to 2 water molecules using 4 electrons from cytochrome c in the IMS and 4 protons from the mitochondrial matrix.</text>
</comment>
<gene>
    <name evidence="19" type="primary">cox2</name>
</gene>
<keyword evidence="13 15" id="KW-0472">Membrane</keyword>
<keyword evidence="7 15" id="KW-0479">Metal-binding</keyword>
<evidence type="ECO:0000256" key="2">
    <source>
        <dbReference type="ARBA" id="ARBA00007866"/>
    </source>
</evidence>
<dbReference type="GO" id="GO:0005507">
    <property type="term" value="F:copper ion binding"/>
    <property type="evidence" value="ECO:0007669"/>
    <property type="project" value="InterPro"/>
</dbReference>
<evidence type="ECO:0000256" key="8">
    <source>
        <dbReference type="ARBA" id="ARBA00022842"/>
    </source>
</evidence>
<keyword evidence="4 15" id="KW-0813">Transport</keyword>
<dbReference type="PROSITE" id="PS00078">
    <property type="entry name" value="COX2"/>
    <property type="match status" value="1"/>
</dbReference>
<evidence type="ECO:0000256" key="1">
    <source>
        <dbReference type="ARBA" id="ARBA00004141"/>
    </source>
</evidence>
<evidence type="ECO:0000259" key="18">
    <source>
        <dbReference type="PROSITE" id="PS50999"/>
    </source>
</evidence>
<evidence type="ECO:0000259" key="17">
    <source>
        <dbReference type="PROSITE" id="PS50857"/>
    </source>
</evidence>
<dbReference type="PANTHER" id="PTHR22888:SF9">
    <property type="entry name" value="CYTOCHROME C OXIDASE SUBUNIT 2"/>
    <property type="match status" value="1"/>
</dbReference>
<dbReference type="InterPro" id="IPR002429">
    <property type="entry name" value="CcO_II-like_C"/>
</dbReference>
<evidence type="ECO:0000256" key="6">
    <source>
        <dbReference type="ARBA" id="ARBA00022692"/>
    </source>
</evidence>
<keyword evidence="15" id="KW-0999">Mitochondrion inner membrane</keyword>
<protein>
    <recommendedName>
        <fullName evidence="3 15">Cytochrome c oxidase subunit 2</fullName>
    </recommendedName>
</protein>
<comment type="cofactor">
    <cofactor evidence="15">
        <name>Cu cation</name>
        <dbReference type="ChEBI" id="CHEBI:23378"/>
    </cofactor>
    <text evidence="15">Binds a copper A center.</text>
</comment>
<sequence>MMGWDQLGFVDPVSFTAGSLACYHDLVMVVVVMVLTLVGWFTTVVFFSWVMSKGQLELSNKKNETLEVVWTVTPAFLLFGIGFVSLINLYFMNVAGQVSNTFSAVGHQWFWEYVYELDFSKSGEVQSGKNSQGSYLQEKYTEWKEFSDGMGKILPSEVPDPISLVGFLEEKHGIKMKSTMVLLEYLEKMSKGVESFMGSLEGAYRGSKAACGDYTELMALEMVNTVLMESNSLLKEMVSMSSSWEKMISEDLKVFEKTYGNLFNKVMLELDERLFSSMVEGFSRVRYSSLLVEESDLVDSTNSKYGGFRKAEVTIPCFMCRGVKNEVLVSTADVMHSWGVPGLGVKVDAIPGRVNSLYVTPEVCGLFYGFCYELCGSGHSSMPINVVVLDEDSFEEALFNTQKMAIKGLDIPKEG</sequence>
<dbReference type="AlphaFoldDB" id="H6BHV0"/>
<keyword evidence="8" id="KW-0460">Magnesium</keyword>
<dbReference type="GeneID" id="11705409"/>
<dbReference type="PRINTS" id="PR01166">
    <property type="entry name" value="CYCOXIDASEII"/>
</dbReference>
<dbReference type="GO" id="GO:0042773">
    <property type="term" value="P:ATP synthesis coupled electron transport"/>
    <property type="evidence" value="ECO:0007669"/>
    <property type="project" value="TreeGrafter"/>
</dbReference>
<dbReference type="GO" id="GO:0005743">
    <property type="term" value="C:mitochondrial inner membrane"/>
    <property type="evidence" value="ECO:0007669"/>
    <property type="project" value="UniProtKB-SubCell"/>
</dbReference>
<keyword evidence="15 19" id="KW-0496">Mitochondrion</keyword>
<reference evidence="19" key="1">
    <citation type="journal article" date="2012" name="Gene">
        <title>Comparative studies of the complete mitochondrial genomes of four Paphia clams and reconsideration of subgenus Neotapes (Bivalvia: Veneridae).</title>
        <authorList>
            <person name="Xu X."/>
            <person name="Wu X."/>
            <person name="Yu Z."/>
        </authorList>
    </citation>
    <scope>NUCLEOTIDE SEQUENCE</scope>
    <source>
        <tissue evidence="19">Adductor muscle</tissue>
    </source>
</reference>
<geneLocation type="mitochondrion" evidence="19"/>
<dbReference type="PROSITE" id="PS50857">
    <property type="entry name" value="COX2_CUA"/>
    <property type="match status" value="1"/>
</dbReference>
<dbReference type="GO" id="GO:0004129">
    <property type="term" value="F:cytochrome-c oxidase activity"/>
    <property type="evidence" value="ECO:0007669"/>
    <property type="project" value="UniProtKB-EC"/>
</dbReference>
<keyword evidence="10 15" id="KW-0249">Electron transport</keyword>
<evidence type="ECO:0000256" key="4">
    <source>
        <dbReference type="ARBA" id="ARBA00022448"/>
    </source>
</evidence>
<dbReference type="InterPro" id="IPR001505">
    <property type="entry name" value="Copper_CuA"/>
</dbReference>
<evidence type="ECO:0000256" key="15">
    <source>
        <dbReference type="RuleBase" id="RU000457"/>
    </source>
</evidence>
<name>H6BHV0_9BIVA</name>
<feature type="transmembrane region" description="Helical" evidence="16">
    <location>
        <begin position="68"/>
        <end position="91"/>
    </location>
</feature>
<proteinExistence type="inferred from homology"/>
<dbReference type="PROSITE" id="PS50999">
    <property type="entry name" value="COX2_TM"/>
    <property type="match status" value="1"/>
</dbReference>
<dbReference type="SUPFAM" id="SSF81464">
    <property type="entry name" value="Cytochrome c oxidase subunit II-like, transmembrane region"/>
    <property type="match status" value="1"/>
</dbReference>
<feature type="domain" description="Cytochrome oxidase subunit II copper A binding" evidence="17">
    <location>
        <begin position="97"/>
        <end position="400"/>
    </location>
</feature>
<dbReference type="RefSeq" id="YP_005267064.1">
    <property type="nucleotide sequence ID" value="NC_016891.1"/>
</dbReference>
<evidence type="ECO:0000256" key="16">
    <source>
        <dbReference type="SAM" id="Phobius"/>
    </source>
</evidence>
<dbReference type="InterPro" id="IPR045187">
    <property type="entry name" value="CcO_II"/>
</dbReference>
<dbReference type="InterPro" id="IPR011759">
    <property type="entry name" value="Cyt_c_oxidase_su2_TM_dom"/>
</dbReference>
<evidence type="ECO:0000256" key="9">
    <source>
        <dbReference type="ARBA" id="ARBA00022967"/>
    </source>
</evidence>
<dbReference type="SUPFAM" id="SSF49503">
    <property type="entry name" value="Cupredoxins"/>
    <property type="match status" value="1"/>
</dbReference>
<dbReference type="Pfam" id="PF00116">
    <property type="entry name" value="COX2"/>
    <property type="match status" value="1"/>
</dbReference>
<comment type="subcellular location">
    <subcellularLocation>
        <location evidence="1">Membrane</location>
        <topology evidence="1">Multi-pass membrane protein</topology>
    </subcellularLocation>
    <subcellularLocation>
        <location evidence="15">Mitochondrion inner membrane</location>
        <topology evidence="15">Multi-pass membrane protein</topology>
    </subcellularLocation>
</comment>
<dbReference type="Pfam" id="PF02790">
    <property type="entry name" value="COX2_TM"/>
    <property type="match status" value="1"/>
</dbReference>
<evidence type="ECO:0000313" key="19">
    <source>
        <dbReference type="EMBL" id="AEH99641.1"/>
    </source>
</evidence>
<accession>H6BHV0</accession>
<dbReference type="InterPro" id="IPR008972">
    <property type="entry name" value="Cupredoxin"/>
</dbReference>
<comment type="catalytic activity">
    <reaction evidence="14">
        <text>4 Fe(II)-[cytochrome c] + O2 + 8 H(+)(in) = 4 Fe(III)-[cytochrome c] + 2 H2O + 4 H(+)(out)</text>
        <dbReference type="Rhea" id="RHEA:11436"/>
        <dbReference type="Rhea" id="RHEA-COMP:10350"/>
        <dbReference type="Rhea" id="RHEA-COMP:14399"/>
        <dbReference type="ChEBI" id="CHEBI:15377"/>
        <dbReference type="ChEBI" id="CHEBI:15378"/>
        <dbReference type="ChEBI" id="CHEBI:15379"/>
        <dbReference type="ChEBI" id="CHEBI:29033"/>
        <dbReference type="ChEBI" id="CHEBI:29034"/>
        <dbReference type="EC" id="7.1.1.9"/>
    </reaction>
    <physiologicalReaction direction="left-to-right" evidence="14">
        <dbReference type="Rhea" id="RHEA:11437"/>
    </physiologicalReaction>
</comment>
<feature type="domain" description="Cytochrome oxidase subunit II transmembrane region profile" evidence="18">
    <location>
        <begin position="1"/>
        <end position="96"/>
    </location>
</feature>
<evidence type="ECO:0000256" key="13">
    <source>
        <dbReference type="ARBA" id="ARBA00023136"/>
    </source>
</evidence>
<dbReference type="PANTHER" id="PTHR22888">
    <property type="entry name" value="CYTOCHROME C OXIDASE, SUBUNIT II"/>
    <property type="match status" value="1"/>
</dbReference>